<dbReference type="EMBL" id="BAAAZG010000047">
    <property type="protein sequence ID" value="GAA4092517.1"/>
    <property type="molecule type" value="Genomic_DNA"/>
</dbReference>
<organism evidence="3 4">
    <name type="scientific">Actinomadura miaoliensis</name>
    <dbReference type="NCBI Taxonomy" id="430685"/>
    <lineage>
        <taxon>Bacteria</taxon>
        <taxon>Bacillati</taxon>
        <taxon>Actinomycetota</taxon>
        <taxon>Actinomycetes</taxon>
        <taxon>Streptosporangiales</taxon>
        <taxon>Thermomonosporaceae</taxon>
        <taxon>Actinomadura</taxon>
    </lineage>
</organism>
<evidence type="ECO:0000313" key="3">
    <source>
        <dbReference type="EMBL" id="GAA4092517.1"/>
    </source>
</evidence>
<evidence type="ECO:0000256" key="1">
    <source>
        <dbReference type="ARBA" id="ARBA00007689"/>
    </source>
</evidence>
<accession>A0ABP7WMU6</accession>
<dbReference type="SUPFAM" id="SSF54909">
    <property type="entry name" value="Dimeric alpha+beta barrel"/>
    <property type="match status" value="1"/>
</dbReference>
<gene>
    <name evidence="3" type="ORF">GCM10022214_62720</name>
</gene>
<dbReference type="PANTHER" id="PTHR35174:SF3">
    <property type="entry name" value="BLL7171 PROTEIN"/>
    <property type="match status" value="1"/>
</dbReference>
<dbReference type="PANTHER" id="PTHR35174">
    <property type="entry name" value="BLL7171 PROTEIN-RELATED"/>
    <property type="match status" value="1"/>
</dbReference>
<dbReference type="Gene3D" id="3.30.70.1060">
    <property type="entry name" value="Dimeric alpha+beta barrel"/>
    <property type="match status" value="1"/>
</dbReference>
<protein>
    <submittedName>
        <fullName evidence="3">YciI family protein</fullName>
    </submittedName>
</protein>
<dbReference type="InterPro" id="IPR005545">
    <property type="entry name" value="YCII"/>
</dbReference>
<dbReference type="Pfam" id="PF03795">
    <property type="entry name" value="YCII"/>
    <property type="match status" value="1"/>
</dbReference>
<dbReference type="Proteomes" id="UP001500683">
    <property type="component" value="Unassembled WGS sequence"/>
</dbReference>
<feature type="domain" description="YCII-related" evidence="2">
    <location>
        <begin position="1"/>
        <end position="126"/>
    </location>
</feature>
<keyword evidence="4" id="KW-1185">Reference proteome</keyword>
<proteinExistence type="inferred from homology"/>
<reference evidence="4" key="1">
    <citation type="journal article" date="2019" name="Int. J. Syst. Evol. Microbiol.">
        <title>The Global Catalogue of Microorganisms (GCM) 10K type strain sequencing project: providing services to taxonomists for standard genome sequencing and annotation.</title>
        <authorList>
            <consortium name="The Broad Institute Genomics Platform"/>
            <consortium name="The Broad Institute Genome Sequencing Center for Infectious Disease"/>
            <person name="Wu L."/>
            <person name="Ma J."/>
        </authorList>
    </citation>
    <scope>NUCLEOTIDE SEQUENCE [LARGE SCALE GENOMIC DNA]</scope>
    <source>
        <strain evidence="4">JCM 16702</strain>
    </source>
</reference>
<comment type="caution">
    <text evidence="3">The sequence shown here is derived from an EMBL/GenBank/DDBJ whole genome shotgun (WGS) entry which is preliminary data.</text>
</comment>
<evidence type="ECO:0000313" key="4">
    <source>
        <dbReference type="Proteomes" id="UP001500683"/>
    </source>
</evidence>
<sequence length="131" mass="14132">MKYLLLIYSNPESVRSPVSPPDPELLAVPADEREELTAQFEALRKEITESGELVAGAALGDPLSTRTTRVRGGVPATTDGPYLEAKEHLAGYFVVDCDGPERAAEIAARFPGARFAAVEMHPIMSMSGQEM</sequence>
<dbReference type="RefSeq" id="WP_344954804.1">
    <property type="nucleotide sequence ID" value="NZ_BAAAZG010000047.1"/>
</dbReference>
<comment type="similarity">
    <text evidence="1">Belongs to the YciI family.</text>
</comment>
<evidence type="ECO:0000259" key="2">
    <source>
        <dbReference type="Pfam" id="PF03795"/>
    </source>
</evidence>
<name>A0ABP7WMU6_9ACTN</name>
<dbReference type="InterPro" id="IPR011008">
    <property type="entry name" value="Dimeric_a/b-barrel"/>
</dbReference>